<keyword evidence="16" id="KW-1185">Reference proteome</keyword>
<organism evidence="15 16">
    <name type="scientific">Fodinicola feengrottensis</name>
    <dbReference type="NCBI Taxonomy" id="435914"/>
    <lineage>
        <taxon>Bacteria</taxon>
        <taxon>Bacillati</taxon>
        <taxon>Actinomycetota</taxon>
        <taxon>Actinomycetes</taxon>
        <taxon>Mycobacteriales</taxon>
        <taxon>Fodinicola</taxon>
    </lineage>
</organism>
<dbReference type="RefSeq" id="WP_279579346.1">
    <property type="nucleotide sequence ID" value="NZ_BAAANY010000036.1"/>
</dbReference>
<dbReference type="EMBL" id="BAAANY010000036">
    <property type="protein sequence ID" value="GAA1711118.1"/>
    <property type="molecule type" value="Genomic_DNA"/>
</dbReference>
<evidence type="ECO:0000256" key="8">
    <source>
        <dbReference type="ARBA" id="ARBA00023133"/>
    </source>
</evidence>
<comment type="catalytic activity">
    <reaction evidence="13 14">
        <text>heme b + (2E,6E)-farnesyl diphosphate + H2O = Fe(II)-heme o + diphosphate</text>
        <dbReference type="Rhea" id="RHEA:28070"/>
        <dbReference type="ChEBI" id="CHEBI:15377"/>
        <dbReference type="ChEBI" id="CHEBI:33019"/>
        <dbReference type="ChEBI" id="CHEBI:60344"/>
        <dbReference type="ChEBI" id="CHEBI:60530"/>
        <dbReference type="ChEBI" id="CHEBI:175763"/>
        <dbReference type="EC" id="2.5.1.141"/>
    </reaction>
</comment>
<evidence type="ECO:0000256" key="7">
    <source>
        <dbReference type="ARBA" id="ARBA00022989"/>
    </source>
</evidence>
<evidence type="ECO:0000256" key="9">
    <source>
        <dbReference type="ARBA" id="ARBA00023136"/>
    </source>
</evidence>
<evidence type="ECO:0000256" key="1">
    <source>
        <dbReference type="ARBA" id="ARBA00004651"/>
    </source>
</evidence>
<feature type="transmembrane region" description="Helical" evidence="14">
    <location>
        <begin position="42"/>
        <end position="61"/>
    </location>
</feature>
<feature type="transmembrane region" description="Helical" evidence="14">
    <location>
        <begin position="67"/>
        <end position="88"/>
    </location>
</feature>
<evidence type="ECO:0000256" key="4">
    <source>
        <dbReference type="ARBA" id="ARBA00022475"/>
    </source>
</evidence>
<evidence type="ECO:0000256" key="10">
    <source>
        <dbReference type="ARBA" id="ARBA00030253"/>
    </source>
</evidence>
<dbReference type="Proteomes" id="UP001500618">
    <property type="component" value="Unassembled WGS sequence"/>
</dbReference>
<keyword evidence="5 14" id="KW-0808">Transferase</keyword>
<dbReference type="CDD" id="cd13957">
    <property type="entry name" value="PT_UbiA_Cox10"/>
    <property type="match status" value="1"/>
</dbReference>
<name>A0ABP4USF1_9ACTN</name>
<keyword evidence="9 14" id="KW-0472">Membrane</keyword>
<dbReference type="InterPro" id="IPR030470">
    <property type="entry name" value="UbiA_prenylTrfase_CS"/>
</dbReference>
<feature type="transmembrane region" description="Helical" evidence="14">
    <location>
        <begin position="292"/>
        <end position="310"/>
    </location>
</feature>
<comment type="function">
    <text evidence="14">Converts heme B (protoheme IX) to heme O by substitution of the vinyl group on carbon 2 of heme B porphyrin ring with a hydroxyethyl farnesyl side group.</text>
</comment>
<feature type="transmembrane region" description="Helical" evidence="14">
    <location>
        <begin position="163"/>
        <end position="182"/>
    </location>
</feature>
<comment type="miscellaneous">
    <text evidence="14">Carbon 2 of the heme B porphyrin ring is defined according to the Fischer nomenclature.</text>
</comment>
<keyword evidence="7 14" id="KW-1133">Transmembrane helix</keyword>
<reference evidence="16" key="1">
    <citation type="journal article" date="2019" name="Int. J. Syst. Evol. Microbiol.">
        <title>The Global Catalogue of Microorganisms (GCM) 10K type strain sequencing project: providing services to taxonomists for standard genome sequencing and annotation.</title>
        <authorList>
            <consortium name="The Broad Institute Genomics Platform"/>
            <consortium name="The Broad Institute Genome Sequencing Center for Infectious Disease"/>
            <person name="Wu L."/>
            <person name="Ma J."/>
        </authorList>
    </citation>
    <scope>NUCLEOTIDE SEQUENCE [LARGE SCALE GENOMIC DNA]</scope>
    <source>
        <strain evidence="16">JCM 14718</strain>
    </source>
</reference>
<keyword evidence="6 14" id="KW-0812">Transmembrane</keyword>
<evidence type="ECO:0000313" key="16">
    <source>
        <dbReference type="Proteomes" id="UP001500618"/>
    </source>
</evidence>
<feature type="transmembrane region" description="Helical" evidence="14">
    <location>
        <begin position="258"/>
        <end position="280"/>
    </location>
</feature>
<proteinExistence type="inferred from homology"/>
<dbReference type="PANTHER" id="PTHR43448:SF7">
    <property type="entry name" value="4-HYDROXYBENZOATE SOLANESYLTRANSFERASE"/>
    <property type="match status" value="1"/>
</dbReference>
<comment type="subcellular location">
    <subcellularLocation>
        <location evidence="1 14">Cell membrane</location>
        <topology evidence="1 14">Multi-pass membrane protein</topology>
    </subcellularLocation>
</comment>
<feature type="transmembrane region" description="Helical" evidence="14">
    <location>
        <begin position="233"/>
        <end position="252"/>
    </location>
</feature>
<keyword evidence="4 14" id="KW-1003">Cell membrane</keyword>
<dbReference type="InterPro" id="IPR044878">
    <property type="entry name" value="UbiA_sf"/>
</dbReference>
<dbReference type="NCBIfam" id="NF003349">
    <property type="entry name" value="PRK04375.1-2"/>
    <property type="match status" value="1"/>
</dbReference>
<keyword evidence="8 14" id="KW-0350">Heme biosynthesis</keyword>
<comment type="pathway">
    <text evidence="2 14">Porphyrin-containing compound metabolism; heme O biosynthesis; heme O from protoheme: step 1/1.</text>
</comment>
<sequence>MTAVIDPARPPAETPSVQAQPAVARGFGAVVRGYVALTKPRIIELLLITTVPAMFMAAHGVPPLFTAFATLIGGTLAAGSANVLNCYIDRDIDQLMKRTSRRPLPQGLISPRSALIFGLVLGAVAAVLLWFTTNPLATALSIGANLYYVLIYTLLLKRRTAQNTFWGGICGAAPVLIGWAAVTGTLSWSAWAFFGIVFFWQMPHFWALAMRFKEDYAAAGVPMLPVVAKPMRVAVEIVVYSWAMVGASVALWAVGMSWIYGLVAIALGGWFLIDAHRLFIQVSRGERIRPMRLFHVSITYLTLLSIAMTVDALV</sequence>
<comment type="caution">
    <text evidence="15">The sequence shown here is derived from an EMBL/GenBank/DDBJ whole genome shotgun (WGS) entry which is preliminary data.</text>
</comment>
<evidence type="ECO:0000256" key="6">
    <source>
        <dbReference type="ARBA" id="ARBA00022692"/>
    </source>
</evidence>
<dbReference type="Gene3D" id="1.10.357.140">
    <property type="entry name" value="UbiA prenyltransferase"/>
    <property type="match status" value="1"/>
</dbReference>
<dbReference type="InterPro" id="IPR006369">
    <property type="entry name" value="Protohaem_IX_farnesylTrfase"/>
</dbReference>
<feature type="transmembrane region" description="Helical" evidence="14">
    <location>
        <begin position="109"/>
        <end position="131"/>
    </location>
</feature>
<comment type="similarity">
    <text evidence="14">Belongs to the UbiA prenyltransferase family. Protoheme IX farnesyltransferase subfamily.</text>
</comment>
<dbReference type="Pfam" id="PF01040">
    <property type="entry name" value="UbiA"/>
    <property type="match status" value="1"/>
</dbReference>
<evidence type="ECO:0000256" key="3">
    <source>
        <dbReference type="ARBA" id="ARBA00012292"/>
    </source>
</evidence>
<dbReference type="NCBIfam" id="TIGR01473">
    <property type="entry name" value="cyoE_ctaB"/>
    <property type="match status" value="1"/>
</dbReference>
<dbReference type="PANTHER" id="PTHR43448">
    <property type="entry name" value="PROTOHEME IX FARNESYLTRANSFERASE, MITOCHONDRIAL"/>
    <property type="match status" value="1"/>
</dbReference>
<dbReference type="HAMAP" id="MF_00154">
    <property type="entry name" value="CyoE_CtaB"/>
    <property type="match status" value="1"/>
</dbReference>
<dbReference type="PROSITE" id="PS00943">
    <property type="entry name" value="UBIA"/>
    <property type="match status" value="1"/>
</dbReference>
<evidence type="ECO:0000313" key="15">
    <source>
        <dbReference type="EMBL" id="GAA1711118.1"/>
    </source>
</evidence>
<gene>
    <name evidence="14" type="primary">ctaB</name>
    <name evidence="15" type="ORF">GCM10009765_70510</name>
</gene>
<evidence type="ECO:0000256" key="13">
    <source>
        <dbReference type="ARBA" id="ARBA00047690"/>
    </source>
</evidence>
<evidence type="ECO:0000256" key="14">
    <source>
        <dbReference type="HAMAP-Rule" id="MF_00154"/>
    </source>
</evidence>
<feature type="transmembrane region" description="Helical" evidence="14">
    <location>
        <begin position="137"/>
        <end position="156"/>
    </location>
</feature>
<accession>A0ABP4USF1</accession>
<dbReference type="EC" id="2.5.1.141" evidence="3 14"/>
<evidence type="ECO:0000256" key="5">
    <source>
        <dbReference type="ARBA" id="ARBA00022679"/>
    </source>
</evidence>
<evidence type="ECO:0000256" key="11">
    <source>
        <dbReference type="ARBA" id="ARBA00040810"/>
    </source>
</evidence>
<evidence type="ECO:0000256" key="12">
    <source>
        <dbReference type="ARBA" id="ARBA00042475"/>
    </source>
</evidence>
<dbReference type="InterPro" id="IPR000537">
    <property type="entry name" value="UbiA_prenyltransferase"/>
</dbReference>
<protein>
    <recommendedName>
        <fullName evidence="11 14">Protoheme IX farnesyltransferase</fullName>
        <ecNumber evidence="3 14">2.5.1.141</ecNumber>
    </recommendedName>
    <alternativeName>
        <fullName evidence="12 14">Heme B farnesyltransferase</fullName>
    </alternativeName>
    <alternativeName>
        <fullName evidence="10 14">Heme O synthase</fullName>
    </alternativeName>
</protein>
<feature type="transmembrane region" description="Helical" evidence="14">
    <location>
        <begin position="188"/>
        <end position="212"/>
    </location>
</feature>
<evidence type="ECO:0000256" key="2">
    <source>
        <dbReference type="ARBA" id="ARBA00004919"/>
    </source>
</evidence>